<evidence type="ECO:0000313" key="8">
    <source>
        <dbReference type="EMBL" id="MBY82304.1"/>
    </source>
</evidence>
<sequence length="544" mass="60465">MLPTEENKSLKHENDVLKLVTSIDLNATDISDTNGKLSGRSKSPKQTDDETLSLLMIENGDMTKNKWKSDFVNNRSSEKNEQSRKVNAVHRLSVLSVGFISALHPTSYLDTLFNMLKGNLGCGILAMGDAFKNGGLLLSPVLTFVIGSICVYNQHLLVGCSKSVKEKLKLQHNPEFAETLELSFQTGPKRFQSYSIFFRNSVNTFVVITQMGFCCVYILFVSKSIQQMMSWYHIELDVHMSILISLIPILISSLIRNLKFIARLSAIANFCMLIGLIVILYYCSFDLPSITSRAYVAHWTTIPLFFGTSIFAFEGISLVLPLEQEMKNPKQFSTSFGVLNVGMVITTSLLILTGFMGYLKFGDAVRGSLTLNLPEEFFFSKVVISSMMFGIICTYTLQFYVPVEIIWPRVENKLGPFKSPLLWEIGLRVVLVLITFLAADIIPHLNLFISLIGAVASTFLGLIFPPLCHMAVIGSDDSNVGYGRFQWRLVMNIITLLLGGLGFATGTYASVYEICHEFQIPLMSSEAVTTAATSIVNSTLQAVH</sequence>
<feature type="transmembrane region" description="Helical" evidence="6">
    <location>
        <begin position="334"/>
        <end position="358"/>
    </location>
</feature>
<feature type="region of interest" description="Disordered" evidence="5">
    <location>
        <begin position="31"/>
        <end position="50"/>
    </location>
</feature>
<evidence type="ECO:0000256" key="2">
    <source>
        <dbReference type="ARBA" id="ARBA00022692"/>
    </source>
</evidence>
<evidence type="ECO:0000313" key="10">
    <source>
        <dbReference type="RefSeq" id="XP_025420608.1"/>
    </source>
</evidence>
<accession>A0A2S2QX83</accession>
<reference evidence="10" key="2">
    <citation type="submission" date="2025-04" db="UniProtKB">
        <authorList>
            <consortium name="RefSeq"/>
        </authorList>
    </citation>
    <scope>IDENTIFICATION</scope>
    <source>
        <tissue evidence="10">Whole body</tissue>
    </source>
</reference>
<dbReference type="GO" id="GO:0015179">
    <property type="term" value="F:L-amino acid transmembrane transporter activity"/>
    <property type="evidence" value="ECO:0007669"/>
    <property type="project" value="TreeGrafter"/>
</dbReference>
<comment type="subcellular location">
    <subcellularLocation>
        <location evidence="1">Membrane</location>
        <topology evidence="1">Multi-pass membrane protein</topology>
    </subcellularLocation>
</comment>
<feature type="transmembrane region" description="Helical" evidence="6">
    <location>
        <begin position="489"/>
        <end position="511"/>
    </location>
</feature>
<feature type="transmembrane region" description="Helical" evidence="6">
    <location>
        <begin position="197"/>
        <end position="220"/>
    </location>
</feature>
<dbReference type="GO" id="GO:0005774">
    <property type="term" value="C:vacuolar membrane"/>
    <property type="evidence" value="ECO:0007669"/>
    <property type="project" value="TreeGrafter"/>
</dbReference>
<evidence type="ECO:0000256" key="3">
    <source>
        <dbReference type="ARBA" id="ARBA00022989"/>
    </source>
</evidence>
<evidence type="ECO:0000313" key="9">
    <source>
        <dbReference type="Proteomes" id="UP000694846"/>
    </source>
</evidence>
<keyword evidence="9" id="KW-1185">Reference proteome</keyword>
<feature type="transmembrane region" description="Helical" evidence="6">
    <location>
        <begin position="302"/>
        <end position="322"/>
    </location>
</feature>
<feature type="transmembrane region" description="Helical" evidence="6">
    <location>
        <begin position="260"/>
        <end position="282"/>
    </location>
</feature>
<name>A0A2S2QX83_9HEMI</name>
<dbReference type="AlphaFoldDB" id="A0A2S2QX83"/>
<keyword evidence="3 6" id="KW-1133">Transmembrane helix</keyword>
<reference evidence="8" key="1">
    <citation type="submission" date="2018-04" db="EMBL/GenBank/DDBJ databases">
        <title>Transcriptome assembly of Sipha flava.</title>
        <authorList>
            <person name="Scully E.D."/>
            <person name="Geib S.M."/>
            <person name="Palmer N.A."/>
            <person name="Koch K."/>
            <person name="Bradshaw J."/>
            <person name="Heng-Moss T."/>
            <person name="Sarath G."/>
        </authorList>
    </citation>
    <scope>NUCLEOTIDE SEQUENCE</scope>
</reference>
<protein>
    <submittedName>
        <fullName evidence="8">Proton-coupled amino acid transporter 4</fullName>
    </submittedName>
    <submittedName>
        <fullName evidence="10">Proton-coupled amino acid transporter-like protein CG1139 isoform X1</fullName>
    </submittedName>
</protein>
<feature type="domain" description="Amino acid transporter transmembrane" evidence="7">
    <location>
        <begin position="104"/>
        <end position="510"/>
    </location>
</feature>
<dbReference type="Proteomes" id="UP000694846">
    <property type="component" value="Unplaced"/>
</dbReference>
<organism evidence="8">
    <name type="scientific">Sipha flava</name>
    <name type="common">yellow sugarcane aphid</name>
    <dbReference type="NCBI Taxonomy" id="143950"/>
    <lineage>
        <taxon>Eukaryota</taxon>
        <taxon>Metazoa</taxon>
        <taxon>Ecdysozoa</taxon>
        <taxon>Arthropoda</taxon>
        <taxon>Hexapoda</taxon>
        <taxon>Insecta</taxon>
        <taxon>Pterygota</taxon>
        <taxon>Neoptera</taxon>
        <taxon>Paraneoptera</taxon>
        <taxon>Hemiptera</taxon>
        <taxon>Sternorrhyncha</taxon>
        <taxon>Aphidomorpha</taxon>
        <taxon>Aphidoidea</taxon>
        <taxon>Aphididae</taxon>
        <taxon>Sipha</taxon>
    </lineage>
</organism>
<dbReference type="RefSeq" id="XP_025420608.1">
    <property type="nucleotide sequence ID" value="XM_025564823.1"/>
</dbReference>
<dbReference type="PANTHER" id="PTHR22950:SF349">
    <property type="entry name" value="AMINO ACID TRANSPORTER TRANSMEMBRANE DOMAIN-CONTAINING PROTEIN"/>
    <property type="match status" value="1"/>
</dbReference>
<feature type="transmembrane region" description="Helical" evidence="6">
    <location>
        <begin position="448"/>
        <end position="468"/>
    </location>
</feature>
<keyword evidence="4 6" id="KW-0472">Membrane</keyword>
<evidence type="ECO:0000259" key="7">
    <source>
        <dbReference type="Pfam" id="PF01490"/>
    </source>
</evidence>
<keyword evidence="2 6" id="KW-0812">Transmembrane</keyword>
<feature type="transmembrane region" description="Helical" evidence="6">
    <location>
        <begin position="421"/>
        <end position="442"/>
    </location>
</feature>
<dbReference type="Pfam" id="PF01490">
    <property type="entry name" value="Aa_trans"/>
    <property type="match status" value="1"/>
</dbReference>
<dbReference type="EMBL" id="GGMS01013101">
    <property type="protein sequence ID" value="MBY82304.1"/>
    <property type="molecule type" value="Transcribed_RNA"/>
</dbReference>
<evidence type="ECO:0000256" key="6">
    <source>
        <dbReference type="SAM" id="Phobius"/>
    </source>
</evidence>
<evidence type="ECO:0000256" key="5">
    <source>
        <dbReference type="SAM" id="MobiDB-lite"/>
    </source>
</evidence>
<dbReference type="InterPro" id="IPR013057">
    <property type="entry name" value="AA_transpt_TM"/>
</dbReference>
<feature type="transmembrane region" description="Helical" evidence="6">
    <location>
        <begin position="378"/>
        <end position="401"/>
    </location>
</feature>
<feature type="transmembrane region" description="Helical" evidence="6">
    <location>
        <begin position="232"/>
        <end position="251"/>
    </location>
</feature>
<proteinExistence type="predicted"/>
<gene>
    <name evidence="8" type="primary">Slc36a4_2</name>
    <name evidence="10" type="synonym">LOC112690750</name>
    <name evidence="8" type="ORF">g.101773</name>
</gene>
<evidence type="ECO:0000256" key="4">
    <source>
        <dbReference type="ARBA" id="ARBA00023136"/>
    </source>
</evidence>
<evidence type="ECO:0000256" key="1">
    <source>
        <dbReference type="ARBA" id="ARBA00004141"/>
    </source>
</evidence>
<dbReference type="OrthoDB" id="1684102at2759"/>
<dbReference type="PANTHER" id="PTHR22950">
    <property type="entry name" value="AMINO ACID TRANSPORTER"/>
    <property type="match status" value="1"/>
</dbReference>